<dbReference type="EMBL" id="RJJX01000048">
    <property type="protein sequence ID" value="RUT72817.1"/>
    <property type="molecule type" value="Genomic_DNA"/>
</dbReference>
<dbReference type="RefSeq" id="WP_127345064.1">
    <property type="nucleotide sequence ID" value="NZ_RJJX01000048.1"/>
</dbReference>
<feature type="transmembrane region" description="Helical" evidence="1">
    <location>
        <begin position="104"/>
        <end position="123"/>
    </location>
</feature>
<feature type="transmembrane region" description="Helical" evidence="1">
    <location>
        <begin position="35"/>
        <end position="54"/>
    </location>
</feature>
<keyword evidence="1" id="KW-1133">Transmembrane helix</keyword>
<feature type="transmembrane region" description="Helical" evidence="1">
    <location>
        <begin position="6"/>
        <end position="23"/>
    </location>
</feature>
<dbReference type="Pfam" id="PF02517">
    <property type="entry name" value="Rce1-like"/>
    <property type="match status" value="1"/>
</dbReference>
<feature type="transmembrane region" description="Helical" evidence="1">
    <location>
        <begin position="66"/>
        <end position="83"/>
    </location>
</feature>
<sequence length="241" mass="27845">MNRIVFESLLQLLIVVPLILLSLKKYNKENYQRIVVFGVIFLSYQLLINLPNFIDTLKFINGNWNWDGKIFGILFGIFCYFLFRKLFKDYDYFTLKQDKSNFKKVSIVSLIVIVLATIIWFFFGESEFNIESLAFQLTLPGIDEEIMYRGILLGLLMSGLKDKQKIIGNPSVLITSILFGLIHALKLDKNLTPNFNIIYFLQTGLAGYAWGWITVKSRSILFAILSHNFSNFFGTLATMIK</sequence>
<dbReference type="GO" id="GO:0008237">
    <property type="term" value="F:metallopeptidase activity"/>
    <property type="evidence" value="ECO:0007669"/>
    <property type="project" value="UniProtKB-KW"/>
</dbReference>
<dbReference type="AlphaFoldDB" id="A0A434AEL0"/>
<gene>
    <name evidence="3" type="ORF">DLK05_16555</name>
</gene>
<protein>
    <submittedName>
        <fullName evidence="3">CPBP family intramembrane metalloprotease</fullName>
    </submittedName>
</protein>
<evidence type="ECO:0000256" key="1">
    <source>
        <dbReference type="SAM" id="Phobius"/>
    </source>
</evidence>
<keyword evidence="3" id="KW-0482">Metalloprotease</keyword>
<organism evidence="3 4">
    <name type="scientific">Ancylomarina longa</name>
    <dbReference type="NCBI Taxonomy" id="2487017"/>
    <lineage>
        <taxon>Bacteria</taxon>
        <taxon>Pseudomonadati</taxon>
        <taxon>Bacteroidota</taxon>
        <taxon>Bacteroidia</taxon>
        <taxon>Marinilabiliales</taxon>
        <taxon>Marinifilaceae</taxon>
        <taxon>Ancylomarina</taxon>
    </lineage>
</organism>
<comment type="caution">
    <text evidence="3">The sequence shown here is derived from an EMBL/GenBank/DDBJ whole genome shotgun (WGS) entry which is preliminary data.</text>
</comment>
<keyword evidence="1" id="KW-0812">Transmembrane</keyword>
<dbReference type="InterPro" id="IPR003675">
    <property type="entry name" value="Rce1/LyrA-like_dom"/>
</dbReference>
<keyword evidence="3" id="KW-0645">Protease</keyword>
<dbReference type="Proteomes" id="UP000282985">
    <property type="component" value="Unassembled WGS sequence"/>
</dbReference>
<evidence type="ECO:0000313" key="4">
    <source>
        <dbReference type="Proteomes" id="UP000282985"/>
    </source>
</evidence>
<evidence type="ECO:0000259" key="2">
    <source>
        <dbReference type="Pfam" id="PF02517"/>
    </source>
</evidence>
<keyword evidence="3" id="KW-0378">Hydrolase</keyword>
<evidence type="ECO:0000313" key="3">
    <source>
        <dbReference type="EMBL" id="RUT72817.1"/>
    </source>
</evidence>
<accession>A0A434AEL0</accession>
<dbReference type="GO" id="GO:0080120">
    <property type="term" value="P:CAAX-box protein maturation"/>
    <property type="evidence" value="ECO:0007669"/>
    <property type="project" value="UniProtKB-ARBA"/>
</dbReference>
<keyword evidence="1" id="KW-0472">Membrane</keyword>
<dbReference type="GO" id="GO:0004175">
    <property type="term" value="F:endopeptidase activity"/>
    <property type="evidence" value="ECO:0007669"/>
    <property type="project" value="UniProtKB-ARBA"/>
</dbReference>
<name>A0A434AEL0_9BACT</name>
<dbReference type="OrthoDB" id="158986at2"/>
<reference evidence="3 4" key="1">
    <citation type="submission" date="2018-11" db="EMBL/GenBank/DDBJ databases">
        <title>Parancylomarina longa gen. nov., sp. nov., isolated from sediments of southern Okinawa.</title>
        <authorList>
            <person name="Fu T."/>
        </authorList>
    </citation>
    <scope>NUCLEOTIDE SEQUENCE [LARGE SCALE GENOMIC DNA]</scope>
    <source>
        <strain evidence="3 4">T3-2 S1-C</strain>
    </source>
</reference>
<dbReference type="PANTHER" id="PTHR43592">
    <property type="entry name" value="CAAX AMINO TERMINAL PROTEASE"/>
    <property type="match status" value="1"/>
</dbReference>
<dbReference type="PANTHER" id="PTHR43592:SF15">
    <property type="entry name" value="CAAX AMINO TERMINAL PROTEASE FAMILY PROTEIN"/>
    <property type="match status" value="1"/>
</dbReference>
<feature type="transmembrane region" description="Helical" evidence="1">
    <location>
        <begin position="166"/>
        <end position="185"/>
    </location>
</feature>
<feature type="transmembrane region" description="Helical" evidence="1">
    <location>
        <begin position="197"/>
        <end position="213"/>
    </location>
</feature>
<feature type="domain" description="CAAX prenyl protease 2/Lysostaphin resistance protein A-like" evidence="2">
    <location>
        <begin position="133"/>
        <end position="233"/>
    </location>
</feature>
<feature type="transmembrane region" description="Helical" evidence="1">
    <location>
        <begin position="219"/>
        <end position="240"/>
    </location>
</feature>
<keyword evidence="4" id="KW-1185">Reference proteome</keyword>
<dbReference type="GO" id="GO:0006508">
    <property type="term" value="P:proteolysis"/>
    <property type="evidence" value="ECO:0007669"/>
    <property type="project" value="UniProtKB-KW"/>
</dbReference>
<proteinExistence type="predicted"/>